<dbReference type="EMBL" id="NVUU01000017">
    <property type="protein sequence ID" value="PCI95494.1"/>
    <property type="molecule type" value="Genomic_DNA"/>
</dbReference>
<name>A0A2A4YL94_UNCAE</name>
<dbReference type="AlphaFoldDB" id="A0A2A4YL94"/>
<dbReference type="SUPFAM" id="SSF53474">
    <property type="entry name" value="alpha/beta-Hydrolases"/>
    <property type="match status" value="1"/>
</dbReference>
<dbReference type="Proteomes" id="UP000217838">
    <property type="component" value="Unassembled WGS sequence"/>
</dbReference>
<dbReference type="Gene3D" id="3.40.50.1820">
    <property type="entry name" value="alpha/beta hydrolase"/>
    <property type="match status" value="1"/>
</dbReference>
<dbReference type="PANTHER" id="PTHR12277:SF81">
    <property type="entry name" value="PROTEIN ABHD13"/>
    <property type="match status" value="1"/>
</dbReference>
<sequence length="321" mass="35441">MVNVSTTGPFQAVWTASNSTLKYPEYTGVAYLANKVKGMLLYLPNSLVALCVNPRGAYRTTSRTIFESERSKGYSKEIITPDNVTLFAKIYIAEGSTKDTKTTILFNPLGTNSDVRDHLQTTLIHEKTNVVTFNYRGLGNTWRAKDLVVDGESVYQFVVDELGINKDSVNMYGHSLGGAVATSVKALHQDSKGKLVADRAFKSVYSLLTENLCISRFGRVVKKITSLVLSIFIAYPVYLLGWEWNNERAICDLTSDKLVIFHPNDVLVTKSASLASVCESDDVLELDRSEFGGSTHFAPLSSHNTQNGERAKDVVVDFLKG</sequence>
<dbReference type="InterPro" id="IPR029058">
    <property type="entry name" value="AB_hydrolase_fold"/>
</dbReference>
<dbReference type="PANTHER" id="PTHR12277">
    <property type="entry name" value="ALPHA/BETA HYDROLASE DOMAIN-CONTAINING PROTEIN"/>
    <property type="match status" value="1"/>
</dbReference>
<evidence type="ECO:0000313" key="1">
    <source>
        <dbReference type="EMBL" id="PCI95494.1"/>
    </source>
</evidence>
<protein>
    <recommendedName>
        <fullName evidence="3">Serine aminopeptidase S33 domain-containing protein</fullName>
    </recommendedName>
</protein>
<comment type="caution">
    <text evidence="1">The sequence shown here is derived from an EMBL/GenBank/DDBJ whole genome shotgun (WGS) entry which is preliminary data.</text>
</comment>
<organism evidence="1 2">
    <name type="scientific">Aerophobetes bacterium</name>
    <dbReference type="NCBI Taxonomy" id="2030807"/>
    <lineage>
        <taxon>Bacteria</taxon>
        <taxon>Candidatus Aerophobota</taxon>
    </lineage>
</organism>
<reference evidence="2" key="1">
    <citation type="submission" date="2017-08" db="EMBL/GenBank/DDBJ databases">
        <title>A dynamic microbial community with high functional redundancy inhabits the cold, oxic subseafloor aquifer.</title>
        <authorList>
            <person name="Tully B.J."/>
            <person name="Wheat C.G."/>
            <person name="Glazer B.T."/>
            <person name="Huber J.A."/>
        </authorList>
    </citation>
    <scope>NUCLEOTIDE SEQUENCE [LARGE SCALE GENOMIC DNA]</scope>
</reference>
<accession>A0A2A4YL94</accession>
<proteinExistence type="predicted"/>
<evidence type="ECO:0008006" key="3">
    <source>
        <dbReference type="Google" id="ProtNLM"/>
    </source>
</evidence>
<evidence type="ECO:0000313" key="2">
    <source>
        <dbReference type="Proteomes" id="UP000217838"/>
    </source>
</evidence>
<gene>
    <name evidence="1" type="ORF">COB11_02085</name>
</gene>